<evidence type="ECO:0000313" key="1">
    <source>
        <dbReference type="EMBL" id="UOR06238.1"/>
    </source>
</evidence>
<accession>A0A8T9SVZ3</accession>
<organism evidence="1 2">
    <name type="scientific">Hymenobacter aerilatus</name>
    <dbReference type="NCBI Taxonomy" id="2932251"/>
    <lineage>
        <taxon>Bacteria</taxon>
        <taxon>Pseudomonadati</taxon>
        <taxon>Bacteroidota</taxon>
        <taxon>Cytophagia</taxon>
        <taxon>Cytophagales</taxon>
        <taxon>Hymenobacteraceae</taxon>
        <taxon>Hymenobacter</taxon>
    </lineage>
</organism>
<dbReference type="RefSeq" id="WP_245095154.1">
    <property type="nucleotide sequence ID" value="NZ_CP095053.1"/>
</dbReference>
<dbReference type="Proteomes" id="UP000829925">
    <property type="component" value="Chromosome"/>
</dbReference>
<keyword evidence="2" id="KW-1185">Reference proteome</keyword>
<dbReference type="KEGG" id="haei:MUN82_03880"/>
<gene>
    <name evidence="1" type="ORF">MUN82_03880</name>
</gene>
<reference evidence="1 2" key="1">
    <citation type="submission" date="2022-04" db="EMBL/GenBank/DDBJ databases">
        <title>Hymenobacter sp. isolated from the air.</title>
        <authorList>
            <person name="Won M."/>
            <person name="Lee C.-M."/>
            <person name="Woen H.-Y."/>
            <person name="Kwon S.-W."/>
        </authorList>
    </citation>
    <scope>NUCLEOTIDE SEQUENCE [LARGE SCALE GENOMIC DNA]</scope>
    <source>
        <strain evidence="2">5413 J-13</strain>
    </source>
</reference>
<evidence type="ECO:0000313" key="2">
    <source>
        <dbReference type="Proteomes" id="UP000829925"/>
    </source>
</evidence>
<proteinExistence type="predicted"/>
<dbReference type="EMBL" id="CP095053">
    <property type="protein sequence ID" value="UOR06238.1"/>
    <property type="molecule type" value="Genomic_DNA"/>
</dbReference>
<protein>
    <submittedName>
        <fullName evidence="1">Uncharacterized protein</fullName>
    </submittedName>
</protein>
<name>A0A8T9SVZ3_9BACT</name>
<sequence length="189" mass="20621">MVNSSELGEWVLRARQLQLTGASHATPQEIAAVHAGLFPSAEAVCETCPRKYGPAYFRIIRWLSSQPTSTSTPTAMAEQARKYSFVSDDTSYRPFGSPSVYNNANLTDAVAERLIKADPAFEKLLKATEAPVPTAPTIAEQTAELDKLKREELDALYTSEVPDSDPAKAFANKGELIAALVKYRATVQK</sequence>
<dbReference type="AlphaFoldDB" id="A0A8T9SVZ3"/>